<comment type="function">
    <text evidence="5">NDH-1 shuttles electrons from NADH, via FMN and iron-sulfur (Fe-S) centers, to quinones in the respiratory chain. The immediate electron acceptor for the enzyme in this species is believed to be ubiquinone. Couples the redox reaction to proton translocation (for every two electrons transferred, four hydrogen ions are translocated across the cytoplasmic membrane), and thus conserves the redox energy in a proton gradient. This subunit may bind ubiquinone.</text>
</comment>
<dbReference type="NCBIfam" id="NF004741">
    <property type="entry name" value="PRK06076.1-2"/>
    <property type="match status" value="1"/>
</dbReference>
<reference evidence="8" key="1">
    <citation type="submission" date="2016-10" db="EMBL/GenBank/DDBJ databases">
        <authorList>
            <person name="Varghese N."/>
        </authorList>
    </citation>
    <scope>NUCLEOTIDE SEQUENCE [LARGE SCALE GENOMIC DNA]</scope>
    <source>
        <strain evidence="8">HL 19</strain>
    </source>
</reference>
<dbReference type="STRING" id="381306.AN478_06850"/>
<dbReference type="GO" id="GO:0016655">
    <property type="term" value="F:oxidoreductase activity, acting on NAD(P)H, quinone or similar compound as acceptor"/>
    <property type="evidence" value="ECO:0007669"/>
    <property type="project" value="UniProtKB-UniRule"/>
</dbReference>
<feature type="transmembrane region" description="Helical" evidence="5">
    <location>
        <begin position="75"/>
        <end position="103"/>
    </location>
</feature>
<dbReference type="PANTHER" id="PTHR11432:SF3">
    <property type="entry name" value="NADH-UBIQUINONE OXIDOREDUCTASE CHAIN 1"/>
    <property type="match status" value="1"/>
</dbReference>
<feature type="transmembrane region" description="Helical" evidence="5">
    <location>
        <begin position="179"/>
        <end position="198"/>
    </location>
</feature>
<proteinExistence type="inferred from homology"/>
<dbReference type="PANTHER" id="PTHR11432">
    <property type="entry name" value="NADH DEHYDROGENASE SUBUNIT 1"/>
    <property type="match status" value="1"/>
</dbReference>
<keyword evidence="4 5" id="KW-0472">Membrane</keyword>
<accession>A0A0P9CV04</accession>
<keyword evidence="3 5" id="KW-1133">Transmembrane helix</keyword>
<feature type="transmembrane region" description="Helical" evidence="5">
    <location>
        <begin position="149"/>
        <end position="167"/>
    </location>
</feature>
<feature type="transmembrane region" description="Helical" evidence="5">
    <location>
        <begin position="6"/>
        <end position="28"/>
    </location>
</feature>
<evidence type="ECO:0000256" key="3">
    <source>
        <dbReference type="ARBA" id="ARBA00022989"/>
    </source>
</evidence>
<feature type="transmembrane region" description="Helical" evidence="5">
    <location>
        <begin position="290"/>
        <end position="315"/>
    </location>
</feature>
<name>A0A0P9CV04_9GAMM</name>
<evidence type="ECO:0000313" key="7">
    <source>
        <dbReference type="EMBL" id="SCY62361.1"/>
    </source>
</evidence>
<organism evidence="7 8">
    <name type="scientific">Thiohalorhabdus denitrificans</name>
    <dbReference type="NCBI Taxonomy" id="381306"/>
    <lineage>
        <taxon>Bacteria</taxon>
        <taxon>Pseudomonadati</taxon>
        <taxon>Pseudomonadota</taxon>
        <taxon>Gammaproteobacteria</taxon>
        <taxon>Thiohalorhabdales</taxon>
        <taxon>Thiohalorhabdaceae</taxon>
        <taxon>Thiohalorhabdus</taxon>
    </lineage>
</organism>
<keyword evidence="5" id="KW-0874">Quinone</keyword>
<dbReference type="GO" id="GO:0005886">
    <property type="term" value="C:plasma membrane"/>
    <property type="evidence" value="ECO:0007669"/>
    <property type="project" value="UniProtKB-SubCell"/>
</dbReference>
<dbReference type="Pfam" id="PF00146">
    <property type="entry name" value="NADHdh"/>
    <property type="match status" value="1"/>
</dbReference>
<dbReference type="RefSeq" id="WP_054965872.1">
    <property type="nucleotide sequence ID" value="NZ_FMUN01000008.1"/>
</dbReference>
<sequence>MIEVLAVAIAVAATAAGLLVVAALLIWVERRLLGLWQDRYGPNRVGPFGVLQAVADMGKILTKEDWVPPFADRPVFILAPAIIAVSMLLAFAVVPVTPALGIIDLNIGLLYFLGMSSVAVYSVLLGGWASNSKYALLGGLRSAAQLVSYEVFMGLAVMGVVIQAGTFDLRGIVLAQEGLWFAIPQILGLVVFLVAGLAESHRLPMDLPEAENELVAGYHTEYAGMKFGMFFVGEYLGVFLIAAMITTLFLGGWHGPLLPAIVWFVLKTALIVVLFILIRASLPRPRYDQLMAYGWKVMLPIALLNLVITGGWVLALQPSASF</sequence>
<feature type="transmembrane region" description="Helical" evidence="5">
    <location>
        <begin position="109"/>
        <end position="128"/>
    </location>
</feature>
<dbReference type="GO" id="GO:0003954">
    <property type="term" value="F:NADH dehydrogenase activity"/>
    <property type="evidence" value="ECO:0007669"/>
    <property type="project" value="TreeGrafter"/>
</dbReference>
<dbReference type="OrthoDB" id="9803734at2"/>
<keyword evidence="2 5" id="KW-0812">Transmembrane</keyword>
<evidence type="ECO:0000256" key="2">
    <source>
        <dbReference type="ARBA" id="ARBA00022692"/>
    </source>
</evidence>
<keyword evidence="5" id="KW-0830">Ubiquinone</keyword>
<evidence type="ECO:0000256" key="4">
    <source>
        <dbReference type="ARBA" id="ARBA00023136"/>
    </source>
</evidence>
<keyword evidence="5" id="KW-1003">Cell membrane</keyword>
<dbReference type="NCBIfam" id="NF004740">
    <property type="entry name" value="PRK06076.1-1"/>
    <property type="match status" value="1"/>
</dbReference>
<keyword evidence="5" id="KW-1278">Translocase</keyword>
<dbReference type="EMBL" id="FMUN01000008">
    <property type="protein sequence ID" value="SCY62361.1"/>
    <property type="molecule type" value="Genomic_DNA"/>
</dbReference>
<feature type="transmembrane region" description="Helical" evidence="5">
    <location>
        <begin position="260"/>
        <end position="278"/>
    </location>
</feature>
<dbReference type="EC" id="7.1.1.-" evidence="5"/>
<dbReference type="PATRIC" id="fig|381306.5.peg.2794"/>
<evidence type="ECO:0000256" key="6">
    <source>
        <dbReference type="RuleBase" id="RU000471"/>
    </source>
</evidence>
<comment type="catalytic activity">
    <reaction evidence="5">
        <text>a quinone + NADH + 5 H(+)(in) = a quinol + NAD(+) + 4 H(+)(out)</text>
        <dbReference type="Rhea" id="RHEA:57888"/>
        <dbReference type="ChEBI" id="CHEBI:15378"/>
        <dbReference type="ChEBI" id="CHEBI:24646"/>
        <dbReference type="ChEBI" id="CHEBI:57540"/>
        <dbReference type="ChEBI" id="CHEBI:57945"/>
        <dbReference type="ChEBI" id="CHEBI:132124"/>
    </reaction>
</comment>
<dbReference type="HAMAP" id="MF_01350">
    <property type="entry name" value="NDH1_NuoH"/>
    <property type="match status" value="1"/>
</dbReference>
<dbReference type="InterPro" id="IPR001694">
    <property type="entry name" value="NADH_UbQ_OxRdtase_su1/FPO"/>
</dbReference>
<dbReference type="GO" id="GO:0009060">
    <property type="term" value="P:aerobic respiration"/>
    <property type="evidence" value="ECO:0007669"/>
    <property type="project" value="TreeGrafter"/>
</dbReference>
<feature type="transmembrane region" description="Helical" evidence="5">
    <location>
        <begin position="235"/>
        <end position="254"/>
    </location>
</feature>
<protein>
    <recommendedName>
        <fullName evidence="5">NADH-quinone oxidoreductase subunit H</fullName>
        <ecNumber evidence="5">7.1.1.-</ecNumber>
    </recommendedName>
    <alternativeName>
        <fullName evidence="5">NADH dehydrogenase I subunit H</fullName>
    </alternativeName>
    <alternativeName>
        <fullName evidence="5">NDH-1 subunit H</fullName>
    </alternativeName>
</protein>
<evidence type="ECO:0000256" key="5">
    <source>
        <dbReference type="HAMAP-Rule" id="MF_01350"/>
    </source>
</evidence>
<comment type="similarity">
    <text evidence="5 6">Belongs to the complex I subunit 1 family.</text>
</comment>
<keyword evidence="8" id="KW-1185">Reference proteome</keyword>
<gene>
    <name evidence="5" type="primary">nuoH</name>
    <name evidence="7" type="ORF">SAMN05661077_2733</name>
</gene>
<comment type="subcellular location">
    <subcellularLocation>
        <location evidence="5 6">Cell membrane</location>
        <topology evidence="5 6">Multi-pass membrane protein</topology>
    </subcellularLocation>
    <subcellularLocation>
        <location evidence="1">Membrane</location>
        <topology evidence="1">Multi-pass membrane protein</topology>
    </subcellularLocation>
</comment>
<dbReference type="Proteomes" id="UP000183104">
    <property type="component" value="Unassembled WGS sequence"/>
</dbReference>
<dbReference type="GO" id="GO:0048038">
    <property type="term" value="F:quinone binding"/>
    <property type="evidence" value="ECO:0007669"/>
    <property type="project" value="UniProtKB-KW"/>
</dbReference>
<keyword evidence="5 6" id="KW-0520">NAD</keyword>
<comment type="subunit">
    <text evidence="5">NDH-1 is composed of 14 different subunits. Subunits NuoA, H, J, K, L, M, N constitute the membrane sector of the complex.</text>
</comment>
<evidence type="ECO:0000313" key="8">
    <source>
        <dbReference type="Proteomes" id="UP000183104"/>
    </source>
</evidence>
<dbReference type="AlphaFoldDB" id="A0A0P9CV04"/>
<evidence type="ECO:0000256" key="1">
    <source>
        <dbReference type="ARBA" id="ARBA00004141"/>
    </source>
</evidence>